<dbReference type="InterPro" id="IPR050600">
    <property type="entry name" value="SETD3_SETD6_MTase"/>
</dbReference>
<dbReference type="InterPro" id="IPR044429">
    <property type="entry name" value="SETD4_SET"/>
</dbReference>
<reference evidence="3 4" key="1">
    <citation type="journal article" date="2020" name="Fungal Divers.">
        <title>Resolving the Mortierellaceae phylogeny through synthesis of multi-gene phylogenetics and phylogenomics.</title>
        <authorList>
            <person name="Vandepol N."/>
            <person name="Liber J."/>
            <person name="Desiro A."/>
            <person name="Na H."/>
            <person name="Kennedy M."/>
            <person name="Barry K."/>
            <person name="Grigoriev I.V."/>
            <person name="Miller A.N."/>
            <person name="O'Donnell K."/>
            <person name="Stajich J.E."/>
            <person name="Bonito G."/>
        </authorList>
    </citation>
    <scope>NUCLEOTIDE SEQUENCE [LARGE SCALE GENOMIC DNA]</scope>
    <source>
        <strain evidence="3 4">AD045</strain>
    </source>
</reference>
<evidence type="ECO:0000259" key="2">
    <source>
        <dbReference type="PROSITE" id="PS50280"/>
    </source>
</evidence>
<comment type="caution">
    <text evidence="3">The sequence shown here is derived from an EMBL/GenBank/DDBJ whole genome shotgun (WGS) entry which is preliminary data.</text>
</comment>
<dbReference type="SUPFAM" id="SSF82199">
    <property type="entry name" value="SET domain"/>
    <property type="match status" value="1"/>
</dbReference>
<feature type="region of interest" description="Disordered" evidence="1">
    <location>
        <begin position="1"/>
        <end position="98"/>
    </location>
</feature>
<evidence type="ECO:0000313" key="4">
    <source>
        <dbReference type="Proteomes" id="UP001194696"/>
    </source>
</evidence>
<gene>
    <name evidence="3" type="primary">SETD4</name>
    <name evidence="3" type="ORF">BGZ96_010473</name>
</gene>
<feature type="compositionally biased region" description="Polar residues" evidence="1">
    <location>
        <begin position="50"/>
        <end position="64"/>
    </location>
</feature>
<name>A0ABQ7JW05_9FUNG</name>
<dbReference type="InterPro" id="IPR046341">
    <property type="entry name" value="SET_dom_sf"/>
</dbReference>
<protein>
    <submittedName>
        <fullName evidence="3">SET domain-containing protein 4</fullName>
    </submittedName>
</protein>
<keyword evidence="4" id="KW-1185">Reference proteome</keyword>
<dbReference type="CDD" id="cd19177">
    <property type="entry name" value="SET_SETD4"/>
    <property type="match status" value="1"/>
</dbReference>
<feature type="compositionally biased region" description="Basic residues" evidence="1">
    <location>
        <begin position="69"/>
        <end position="86"/>
    </location>
</feature>
<sequence>MTELFIPVPTGKAATAGQMPPSKRRKPDKAPATATATASATKAVSRSSTVESVSARNNGSTSTAPIYHKQSRKGRTSRLRTAKRNKALNGETRTVESGKASFSLDETNTNVVTYLPFNVAIIKDQEYLDFLEWLKNMGCPRTKLTLAEFSNTGRGMMATKDIKAGEVIVQVPERNLVTMKTLQSTYGARIARFGKKVNSHMIIALHIALLVQAPERSGWLPYLRMLPKKFDTMPVRYSPELLELLPQNAQVHVNKQKAKIEADYNITLDFLQSNADLLTRPLQYEEYEWAWLVVNTRCIYLDAKNQSAADNIALAPMLDFLNHTHDAKTEGAFCTKTKSYQIKTLLPYKKGEQVFINYGPHDNCFILVEYGFVTPNNPYNYVTVDNDFMQLSIPGESAAVKKDKLELLDMAGYHGDYVLHRNDVSFRLLAGMRLRLVNPFNKSSASTQLAIAQWHNVVNGELDQISPENERLVPIHIERLCDEILAQAKKNLGILARKKTTFAVMHLQQVWIEARDIILSIIDKIHRKEEL</sequence>
<feature type="compositionally biased region" description="Low complexity" evidence="1">
    <location>
        <begin position="30"/>
        <end position="49"/>
    </location>
</feature>
<dbReference type="Proteomes" id="UP001194696">
    <property type="component" value="Unassembled WGS sequence"/>
</dbReference>
<feature type="domain" description="SET" evidence="2">
    <location>
        <begin position="142"/>
        <end position="359"/>
    </location>
</feature>
<dbReference type="InterPro" id="IPR001214">
    <property type="entry name" value="SET_dom"/>
</dbReference>
<dbReference type="EMBL" id="JAAAIM010000688">
    <property type="protein sequence ID" value="KAG0285220.1"/>
    <property type="molecule type" value="Genomic_DNA"/>
</dbReference>
<organism evidence="3 4">
    <name type="scientific">Linnemannia gamsii</name>
    <dbReference type="NCBI Taxonomy" id="64522"/>
    <lineage>
        <taxon>Eukaryota</taxon>
        <taxon>Fungi</taxon>
        <taxon>Fungi incertae sedis</taxon>
        <taxon>Mucoromycota</taxon>
        <taxon>Mortierellomycotina</taxon>
        <taxon>Mortierellomycetes</taxon>
        <taxon>Mortierellales</taxon>
        <taxon>Mortierellaceae</taxon>
        <taxon>Linnemannia</taxon>
    </lineage>
</organism>
<dbReference type="PANTHER" id="PTHR13271">
    <property type="entry name" value="UNCHARACTERIZED PUTATIVE METHYLTRANSFERASE"/>
    <property type="match status" value="1"/>
</dbReference>
<accession>A0ABQ7JW05</accession>
<evidence type="ECO:0000313" key="3">
    <source>
        <dbReference type="EMBL" id="KAG0285220.1"/>
    </source>
</evidence>
<dbReference type="Gene3D" id="3.90.1410.10">
    <property type="entry name" value="set domain protein methyltransferase, domain 1"/>
    <property type="match status" value="1"/>
</dbReference>
<evidence type="ECO:0000256" key="1">
    <source>
        <dbReference type="SAM" id="MobiDB-lite"/>
    </source>
</evidence>
<dbReference type="Pfam" id="PF00856">
    <property type="entry name" value="SET"/>
    <property type="match status" value="1"/>
</dbReference>
<proteinExistence type="predicted"/>
<dbReference type="PROSITE" id="PS50280">
    <property type="entry name" value="SET"/>
    <property type="match status" value="1"/>
</dbReference>
<dbReference type="PANTHER" id="PTHR13271:SF151">
    <property type="entry name" value="SET DOMAIN-CONTAINING PROTEIN 4"/>
    <property type="match status" value="1"/>
</dbReference>